<dbReference type="SUPFAM" id="SSF55486">
    <property type="entry name" value="Metalloproteases ('zincins'), catalytic domain"/>
    <property type="match status" value="1"/>
</dbReference>
<dbReference type="Gene3D" id="3.40.1620.60">
    <property type="match status" value="1"/>
</dbReference>
<feature type="binding site" evidence="8">
    <location>
        <position position="70"/>
    </location>
    <ligand>
        <name>Zn(2+)</name>
        <dbReference type="ChEBI" id="CHEBI:29105"/>
        <note>catalytic</note>
    </ligand>
</feature>
<keyword evidence="3" id="KW-0378">Hydrolase</keyword>
<dbReference type="PANTHER" id="PTHR13723:SF200">
    <property type="entry name" value="ADAM METALLOPEPTIDASE WITH THROMBOSPONDIN TYPE 1 MOTIF B, ISOFORM B"/>
    <property type="match status" value="1"/>
</dbReference>
<organism evidence="10 11">
    <name type="scientific">Romanomermis culicivorax</name>
    <name type="common">Nematode worm</name>
    <dbReference type="NCBI Taxonomy" id="13658"/>
    <lineage>
        <taxon>Eukaryota</taxon>
        <taxon>Metazoa</taxon>
        <taxon>Ecdysozoa</taxon>
        <taxon>Nematoda</taxon>
        <taxon>Enoplea</taxon>
        <taxon>Dorylaimia</taxon>
        <taxon>Mermithida</taxon>
        <taxon>Mermithoidea</taxon>
        <taxon>Mermithidae</taxon>
        <taxon>Romanomermis</taxon>
    </lineage>
</organism>
<dbReference type="Pfam" id="PF01421">
    <property type="entry name" value="Reprolysin"/>
    <property type="match status" value="1"/>
</dbReference>
<evidence type="ECO:0000259" key="9">
    <source>
        <dbReference type="PROSITE" id="PS50215"/>
    </source>
</evidence>
<dbReference type="GO" id="GO:0004222">
    <property type="term" value="F:metalloendopeptidase activity"/>
    <property type="evidence" value="ECO:0007669"/>
    <property type="project" value="InterPro"/>
</dbReference>
<evidence type="ECO:0000256" key="1">
    <source>
        <dbReference type="ARBA" id="ARBA00022670"/>
    </source>
</evidence>
<accession>A0A915K2Z1</accession>
<dbReference type="GO" id="GO:0031012">
    <property type="term" value="C:extracellular matrix"/>
    <property type="evidence" value="ECO:0007669"/>
    <property type="project" value="TreeGrafter"/>
</dbReference>
<evidence type="ECO:0000256" key="2">
    <source>
        <dbReference type="ARBA" id="ARBA00022723"/>
    </source>
</evidence>
<evidence type="ECO:0000256" key="5">
    <source>
        <dbReference type="ARBA" id="ARBA00023049"/>
    </source>
</evidence>
<comment type="caution">
    <text evidence="8">Lacks conserved residue(s) required for the propagation of feature annotation.</text>
</comment>
<dbReference type="Pfam" id="PF17771">
    <property type="entry name" value="ADAMTS_CR_2"/>
    <property type="match status" value="1"/>
</dbReference>
<dbReference type="PANTHER" id="PTHR13723">
    <property type="entry name" value="ADAMTS A DISINTEGRIN AND METALLOPROTEASE WITH THROMBOSPONDIN MOTIFS PROTEASE"/>
    <property type="match status" value="1"/>
</dbReference>
<keyword evidence="10" id="KW-1185">Reference proteome</keyword>
<keyword evidence="2 8" id="KW-0479">Metal-binding</keyword>
<keyword evidence="7" id="KW-0325">Glycoprotein</keyword>
<dbReference type="GO" id="GO:0046872">
    <property type="term" value="F:metal ion binding"/>
    <property type="evidence" value="ECO:0007669"/>
    <property type="project" value="UniProtKB-KW"/>
</dbReference>
<dbReference type="GO" id="GO:0006508">
    <property type="term" value="P:proteolysis"/>
    <property type="evidence" value="ECO:0007669"/>
    <property type="project" value="UniProtKB-KW"/>
</dbReference>
<reference evidence="11" key="1">
    <citation type="submission" date="2022-11" db="UniProtKB">
        <authorList>
            <consortium name="WormBaseParasite"/>
        </authorList>
    </citation>
    <scope>IDENTIFICATION</scope>
</reference>
<dbReference type="AlphaFoldDB" id="A0A915K2Z1"/>
<proteinExistence type="predicted"/>
<name>A0A915K2Z1_ROMCU</name>
<dbReference type="InterPro" id="IPR041645">
    <property type="entry name" value="ADAMTS_CR_2"/>
</dbReference>
<evidence type="ECO:0000313" key="11">
    <source>
        <dbReference type="WBParaSite" id="nRc.2.0.1.t32571-RA"/>
    </source>
</evidence>
<dbReference type="InterPro" id="IPR024079">
    <property type="entry name" value="MetalloPept_cat_dom_sf"/>
</dbReference>
<dbReference type="Gene3D" id="3.40.390.10">
    <property type="entry name" value="Collagenase (Catalytic Domain)"/>
    <property type="match status" value="1"/>
</dbReference>
<keyword evidence="6" id="KW-1015">Disulfide bond</keyword>
<feature type="binding site" evidence="8">
    <location>
        <position position="76"/>
    </location>
    <ligand>
        <name>Zn(2+)</name>
        <dbReference type="ChEBI" id="CHEBI:29105"/>
        <note>catalytic</note>
    </ligand>
</feature>
<dbReference type="WBParaSite" id="nRc.2.0.1.t32571-RA">
    <property type="protein sequence ID" value="nRc.2.0.1.t32571-RA"/>
    <property type="gene ID" value="nRc.2.0.1.g32571"/>
</dbReference>
<sequence>MGILSMIWGKWMIENKRQSGQNLYTHNGKRSVEFDGYARMGGVCSSYNGCLIAKAHDFTSSFILAHELAHSFDINHDEAEGCSTEFLLSSTIGTGQIKFSQCTLRAFRNFVHRLDRSDTNCLRRSSRKPPISNLRISHKKELPGRIFTADHQCEIRQGKGHSLFTGVMADGRRHSEDNLCQTLPCHDRRPSSYITLNHPALEGTVCAKSKHCHNSPRLLWTSWSNWSRCRSNFDKQAPSKCMKTRTRKCVSSDNPPKEIWGCIGHDAEKRSCLMKYCIYSANKT</sequence>
<evidence type="ECO:0000256" key="8">
    <source>
        <dbReference type="PROSITE-ProRule" id="PRU00276"/>
    </source>
</evidence>
<dbReference type="InterPro" id="IPR001590">
    <property type="entry name" value="Peptidase_M12B"/>
</dbReference>
<dbReference type="Proteomes" id="UP000887565">
    <property type="component" value="Unplaced"/>
</dbReference>
<protein>
    <submittedName>
        <fullName evidence="11">Peptidase M12B domain-containing protein</fullName>
    </submittedName>
</protein>
<evidence type="ECO:0000256" key="6">
    <source>
        <dbReference type="ARBA" id="ARBA00023157"/>
    </source>
</evidence>
<feature type="domain" description="Peptidase M12B" evidence="9">
    <location>
        <begin position="8"/>
        <end position="113"/>
    </location>
</feature>
<feature type="active site" evidence="8">
    <location>
        <position position="67"/>
    </location>
</feature>
<dbReference type="InterPro" id="IPR050439">
    <property type="entry name" value="ADAMTS_ADAMTS-like"/>
</dbReference>
<keyword evidence="4 8" id="KW-0862">Zinc</keyword>
<evidence type="ECO:0000313" key="10">
    <source>
        <dbReference type="Proteomes" id="UP000887565"/>
    </source>
</evidence>
<evidence type="ECO:0000256" key="3">
    <source>
        <dbReference type="ARBA" id="ARBA00022801"/>
    </source>
</evidence>
<keyword evidence="5" id="KW-0482">Metalloprotease</keyword>
<dbReference type="PROSITE" id="PS50215">
    <property type="entry name" value="ADAM_MEPRO"/>
    <property type="match status" value="1"/>
</dbReference>
<feature type="binding site" evidence="8">
    <location>
        <position position="66"/>
    </location>
    <ligand>
        <name>Zn(2+)</name>
        <dbReference type="ChEBI" id="CHEBI:29105"/>
        <note>catalytic</note>
    </ligand>
</feature>
<keyword evidence="1" id="KW-0645">Protease</keyword>
<evidence type="ECO:0000256" key="7">
    <source>
        <dbReference type="ARBA" id="ARBA00023180"/>
    </source>
</evidence>
<evidence type="ECO:0000256" key="4">
    <source>
        <dbReference type="ARBA" id="ARBA00022833"/>
    </source>
</evidence>
<dbReference type="GO" id="GO:0030198">
    <property type="term" value="P:extracellular matrix organization"/>
    <property type="evidence" value="ECO:0007669"/>
    <property type="project" value="TreeGrafter"/>
</dbReference>